<evidence type="ECO:0000313" key="3">
    <source>
        <dbReference type="Proteomes" id="UP000662783"/>
    </source>
</evidence>
<evidence type="ECO:0000256" key="1">
    <source>
        <dbReference type="SAM" id="MobiDB-lite"/>
    </source>
</evidence>
<feature type="region of interest" description="Disordered" evidence="1">
    <location>
        <begin position="26"/>
        <end position="61"/>
    </location>
</feature>
<dbReference type="SUPFAM" id="SSF56935">
    <property type="entry name" value="Porins"/>
    <property type="match status" value="1"/>
</dbReference>
<dbReference type="Pfam" id="PF14121">
    <property type="entry name" value="Porin_10"/>
    <property type="match status" value="1"/>
</dbReference>
<proteinExistence type="predicted"/>
<dbReference type="RefSeq" id="WP_205721348.1">
    <property type="nucleotide sequence ID" value="NZ_CP070608.1"/>
</dbReference>
<keyword evidence="3" id="KW-1185">Reference proteome</keyword>
<sequence>MRIKLLILLVLIGNFALGQRKRVISGDFNTQGRPPATTGGINSSPAPKAERKEGSSILDDSTKQVYGPKTTQYTLEKNIKYNNEKWNVLDTSITDFHKHQFIAKERNLYQNLGNIGTPISPIYPQSPDIIGGRSGFNIYDLYFQDPEEIKIYNTKSPYSKFGIIWGGQGRSVTEAQYTRNIDERSNFGFNYRGLLIDKQIERERRGDRNVLGTYYNVHGNYRTKNGKYFVSGNFSRNNHEVSEYGGILIDPEDSTFRTFFKENRQANLQDAETRELRTNYHLYQQYKLNDQVQFFHSHDRYKQLNDFTNTATQGVETNADFFGPVALDTIPIKDRSKIIHRQHEVGVKGDIGKTFYSFYYRGREVNMDFKYIDEGELDYGTYYMEHYGGFNLRFGNDSLSYISVGGEYLSGENYKLDAEIRNKWFYASGNSSRYLPSYVQRAYLSRHNNWRNDFESTINTKLESGLNLNYKELNFSPSVSYNLITDYVYFQKIDPEFDSIRNIQPQQAGGDISIIKADVKASYTFFKRFVLKGQVIYGNVSGSSASAVNVPDFLVNAQLFYTNILYDGNLEMQLGVDYHQRSAYFANGYDPSTMQYYVQDDFEVNSYPLIDVFFNIKINRGRAFLKVNNVVERIRGTGYLITPYYPGQETIVDFGIDWMLFD</sequence>
<evidence type="ECO:0000313" key="2">
    <source>
        <dbReference type="EMBL" id="QSE96834.1"/>
    </source>
</evidence>
<name>A0A974ZZZ4_9BACT</name>
<protein>
    <recommendedName>
        <fullName evidence="4">Porin</fullName>
    </recommendedName>
</protein>
<reference evidence="2" key="1">
    <citation type="submission" date="2021-02" db="EMBL/GenBank/DDBJ databases">
        <title>Fulvivirga sp. S481 isolated from sea water.</title>
        <authorList>
            <person name="Bae S.S."/>
            <person name="Baek K."/>
        </authorList>
    </citation>
    <scope>NUCLEOTIDE SEQUENCE</scope>
    <source>
        <strain evidence="2">S481</strain>
    </source>
</reference>
<dbReference type="InterPro" id="IPR025631">
    <property type="entry name" value="Porin_10"/>
</dbReference>
<dbReference type="AlphaFoldDB" id="A0A974ZZZ4"/>
<dbReference type="KEGG" id="fuv:JR347_14705"/>
<gene>
    <name evidence="2" type="ORF">JR347_14705</name>
</gene>
<dbReference type="EMBL" id="CP070608">
    <property type="protein sequence ID" value="QSE96834.1"/>
    <property type="molecule type" value="Genomic_DNA"/>
</dbReference>
<evidence type="ECO:0008006" key="4">
    <source>
        <dbReference type="Google" id="ProtNLM"/>
    </source>
</evidence>
<accession>A0A974ZZZ4</accession>
<dbReference type="Proteomes" id="UP000662783">
    <property type="component" value="Chromosome"/>
</dbReference>
<organism evidence="2 3">
    <name type="scientific">Fulvivirga lutea</name>
    <dbReference type="NCBI Taxonomy" id="2810512"/>
    <lineage>
        <taxon>Bacteria</taxon>
        <taxon>Pseudomonadati</taxon>
        <taxon>Bacteroidota</taxon>
        <taxon>Cytophagia</taxon>
        <taxon>Cytophagales</taxon>
        <taxon>Fulvivirgaceae</taxon>
        <taxon>Fulvivirga</taxon>
    </lineage>
</organism>